<evidence type="ECO:0000259" key="6">
    <source>
        <dbReference type="PROSITE" id="PS51379"/>
    </source>
</evidence>
<dbReference type="InterPro" id="IPR017896">
    <property type="entry name" value="4Fe4S_Fe-S-bd"/>
</dbReference>
<evidence type="ECO:0000313" key="8">
    <source>
        <dbReference type="Proteomes" id="UP001247542"/>
    </source>
</evidence>
<dbReference type="NCBIfam" id="TIGR03379">
    <property type="entry name" value="glycerol3P_GlpC"/>
    <property type="match status" value="1"/>
</dbReference>
<dbReference type="Pfam" id="PF02754">
    <property type="entry name" value="CCG"/>
    <property type="match status" value="2"/>
</dbReference>
<dbReference type="EMBL" id="JASXSX010000004">
    <property type="protein sequence ID" value="MDT3768025.1"/>
    <property type="molecule type" value="Genomic_DNA"/>
</dbReference>
<dbReference type="Gene3D" id="3.30.70.3270">
    <property type="match status" value="1"/>
</dbReference>
<dbReference type="InterPro" id="IPR004017">
    <property type="entry name" value="Cys_rich_dom"/>
</dbReference>
<evidence type="ECO:0000256" key="4">
    <source>
        <dbReference type="ARBA" id="ARBA00023004"/>
    </source>
</evidence>
<keyword evidence="5" id="KW-0411">Iron-sulfur</keyword>
<protein>
    <submittedName>
        <fullName evidence="7">Anaerobic glycerol-3-phosphate dehydrogenase subunit C</fullName>
        <ecNumber evidence="7">1.1.5.3</ecNumber>
    </submittedName>
</protein>
<gene>
    <name evidence="7" type="ORF">QS713_08145</name>
</gene>
<keyword evidence="3" id="KW-0677">Repeat</keyword>
<organism evidence="7 8">
    <name type="scientific">Gleimia hominis</name>
    <dbReference type="NCBI Taxonomy" id="595468"/>
    <lineage>
        <taxon>Bacteria</taxon>
        <taxon>Bacillati</taxon>
        <taxon>Actinomycetota</taxon>
        <taxon>Actinomycetes</taxon>
        <taxon>Actinomycetales</taxon>
        <taxon>Actinomycetaceae</taxon>
        <taxon>Gleimia</taxon>
    </lineage>
</organism>
<evidence type="ECO:0000256" key="3">
    <source>
        <dbReference type="ARBA" id="ARBA00022737"/>
    </source>
</evidence>
<reference evidence="7 8" key="1">
    <citation type="submission" date="2023-06" db="EMBL/GenBank/DDBJ databases">
        <title>Draft genome sequence of Gleimia hominis type strain CCUG 57540T.</title>
        <authorList>
            <person name="Salva-Serra F."/>
            <person name="Cardew S."/>
            <person name="Jensie Markopoulos S."/>
            <person name="Ohlen M."/>
            <person name="Inganas E."/>
            <person name="Svensson-Stadler L."/>
            <person name="Moore E.R.B."/>
        </authorList>
    </citation>
    <scope>NUCLEOTIDE SEQUENCE [LARGE SCALE GENOMIC DNA]</scope>
    <source>
        <strain evidence="7 8">CCUG 57540</strain>
    </source>
</reference>
<evidence type="ECO:0000256" key="1">
    <source>
        <dbReference type="ARBA" id="ARBA00022485"/>
    </source>
</evidence>
<dbReference type="GO" id="GO:0004368">
    <property type="term" value="F:glycerol-3-phosphate dehydrogenase (quinone) activity"/>
    <property type="evidence" value="ECO:0007669"/>
    <property type="project" value="UniProtKB-EC"/>
</dbReference>
<dbReference type="SUPFAM" id="SSF46548">
    <property type="entry name" value="alpha-helical ferredoxin"/>
    <property type="match status" value="1"/>
</dbReference>
<sequence length="422" mass="45853">MNPIEMARESVARASLDNCVKCTICETQCPVARVTPLFPGPKYVGPQAERLREGKSVDVSLDLCSGCGICTTVCPQGVKIAEINAQARAVMKAQHGAPLRDRLITQTTLMGQAMAPVAPIANAALGIKPLRKVIDKVMGIDENAPMPTAHGQTLRSWLKKRKRTSKPATRGTLVFFHGCAGGYFEVETSKHSIEVLEHLGYEVLVPKQGCCGLAEQSNGLFDGAQKKVLKLCDDLISSGKDLTIISSSGSCTGMLKHEAREIMGVDDPRLDDVSTRIMETSEFLWDLYLKGELPTNFRELNMKVPYHQPCQVKSQGMGMPAVPLMELIPGVEVVESGEPCCGMAGTYALKSDKYEIAAKVGAPLFDLIRRTNPKIAACETETCRWHIAKGSGANLVHPVSLIHWAYGLHDDLFEGAVRPPKK</sequence>
<feature type="domain" description="4Fe-4S ferredoxin-type" evidence="6">
    <location>
        <begin position="10"/>
        <end position="40"/>
    </location>
</feature>
<dbReference type="InterPro" id="IPR017900">
    <property type="entry name" value="4Fe4S_Fe_S_CS"/>
</dbReference>
<dbReference type="PANTHER" id="PTHR32479:SF19">
    <property type="entry name" value="ANAEROBIC GLYCEROL-3-PHOSPHATE DEHYDROGENASE SUBUNIT C"/>
    <property type="match status" value="1"/>
</dbReference>
<proteinExistence type="predicted"/>
<keyword evidence="4" id="KW-0408">Iron</keyword>
<dbReference type="InterPro" id="IPR017753">
    <property type="entry name" value="G3P_DH_GlpC_su"/>
</dbReference>
<keyword evidence="2" id="KW-0479">Metal-binding</keyword>
<dbReference type="RefSeq" id="WP_313274328.1">
    <property type="nucleotide sequence ID" value="NZ_JASXSX010000004.1"/>
</dbReference>
<dbReference type="PROSITE" id="PS00198">
    <property type="entry name" value="4FE4S_FER_1"/>
    <property type="match status" value="1"/>
</dbReference>
<dbReference type="Proteomes" id="UP001247542">
    <property type="component" value="Unassembled WGS sequence"/>
</dbReference>
<dbReference type="PANTHER" id="PTHR32479">
    <property type="entry name" value="GLYCOLATE OXIDASE IRON-SULFUR SUBUNIT"/>
    <property type="match status" value="1"/>
</dbReference>
<evidence type="ECO:0000313" key="7">
    <source>
        <dbReference type="EMBL" id="MDT3768025.1"/>
    </source>
</evidence>
<name>A0ABU3ICC1_9ACTO</name>
<evidence type="ECO:0000256" key="5">
    <source>
        <dbReference type="ARBA" id="ARBA00023014"/>
    </source>
</evidence>
<dbReference type="Pfam" id="PF13183">
    <property type="entry name" value="Fer4_8"/>
    <property type="match status" value="1"/>
</dbReference>
<feature type="domain" description="4Fe-4S ferredoxin-type" evidence="6">
    <location>
        <begin position="55"/>
        <end position="84"/>
    </location>
</feature>
<dbReference type="NCBIfam" id="NF008369">
    <property type="entry name" value="PRK11168.1"/>
    <property type="match status" value="1"/>
</dbReference>
<keyword evidence="7" id="KW-0560">Oxidoreductase</keyword>
<dbReference type="EC" id="1.1.5.3" evidence="7"/>
<accession>A0ABU3ICC1</accession>
<keyword evidence="1" id="KW-0004">4Fe-4S</keyword>
<evidence type="ECO:0000256" key="2">
    <source>
        <dbReference type="ARBA" id="ARBA00022723"/>
    </source>
</evidence>
<keyword evidence="8" id="KW-1185">Reference proteome</keyword>
<dbReference type="PROSITE" id="PS51379">
    <property type="entry name" value="4FE4S_FER_2"/>
    <property type="match status" value="2"/>
</dbReference>
<comment type="caution">
    <text evidence="7">The sequence shown here is derived from an EMBL/GenBank/DDBJ whole genome shotgun (WGS) entry which is preliminary data.</text>
</comment>